<dbReference type="PANTHER" id="PTHR11668">
    <property type="entry name" value="SERINE/THREONINE PROTEIN PHOSPHATASE"/>
    <property type="match status" value="1"/>
</dbReference>
<dbReference type="EC" id="3.1.3.16" evidence="9"/>
<dbReference type="EMBL" id="KK784975">
    <property type="protein sequence ID" value="KDO56175.1"/>
    <property type="molecule type" value="Genomic_DNA"/>
</dbReference>
<dbReference type="SMART" id="SM00156">
    <property type="entry name" value="PP2Ac"/>
    <property type="match status" value="1"/>
</dbReference>
<dbReference type="GO" id="GO:0005634">
    <property type="term" value="C:nucleus"/>
    <property type="evidence" value="ECO:0000318"/>
    <property type="project" value="GO_Central"/>
</dbReference>
<dbReference type="InterPro" id="IPR029052">
    <property type="entry name" value="Metallo-depent_PP-like"/>
</dbReference>
<evidence type="ECO:0000256" key="1">
    <source>
        <dbReference type="ARBA" id="ARBA00001936"/>
    </source>
</evidence>
<reference evidence="11 12" key="1">
    <citation type="submission" date="2014-04" db="EMBL/GenBank/DDBJ databases">
        <authorList>
            <consortium name="International Citrus Genome Consortium"/>
            <person name="Gmitter F."/>
            <person name="Chen C."/>
            <person name="Farmerie W."/>
            <person name="Harkins T."/>
            <person name="Desany B."/>
            <person name="Mohiuddin M."/>
            <person name="Kodira C."/>
            <person name="Borodovsky M."/>
            <person name="Lomsadze A."/>
            <person name="Burns P."/>
            <person name="Jenkins J."/>
            <person name="Prochnik S."/>
            <person name="Shu S."/>
            <person name="Chapman J."/>
            <person name="Pitluck S."/>
            <person name="Schmutz J."/>
            <person name="Rokhsar D."/>
        </authorList>
    </citation>
    <scope>NUCLEOTIDE SEQUENCE</scope>
</reference>
<evidence type="ECO:0000256" key="8">
    <source>
        <dbReference type="ARBA" id="ARBA00048336"/>
    </source>
</evidence>
<comment type="cofactor">
    <cofactor evidence="1">
        <name>Mn(2+)</name>
        <dbReference type="ChEBI" id="CHEBI:29035"/>
    </cofactor>
</comment>
<dbReference type="Pfam" id="PF00149">
    <property type="entry name" value="Metallophos"/>
    <property type="match status" value="1"/>
</dbReference>
<gene>
    <name evidence="11" type="ORF">CISIN_1g018547mg</name>
</gene>
<sequence>MMMMTMEGMMDKVVLDDIIRRLLEGRGGKQVQLSESEIRQLCVNARQIFLSQPNLVEVEAPIRICGDVHGQYQDLLRLFEHGGYPPTANYLFLGDYVDRGKQSLETICLLLAYKIRYPDKIHLLRGNHEDAKINRIYGFYDECKRRFNVRLWKIFTDCFNCLPVAALINEKILCMHGGLSPELENLDQIRNISRPTDIPDNGLLCDLLWSDPDANIEGWADSDRGVSCTFGSDVVADFLDKNDLDLICRGHQVVEDGYEFFARRRLVTIFSAPNYGGEFDNAGALLSVNESLVCSFEILKPADKSLPSSSNSKLPLKKVRCTFFYFFHHSLILLLILKHAPRNNFYILYMDIHS</sequence>
<dbReference type="Proteomes" id="UP000027120">
    <property type="component" value="Unassembled WGS sequence"/>
</dbReference>
<dbReference type="STRING" id="2711.A0A067EQR2"/>
<evidence type="ECO:0000256" key="6">
    <source>
        <dbReference type="ARBA" id="ARBA00023211"/>
    </source>
</evidence>
<evidence type="ECO:0000256" key="4">
    <source>
        <dbReference type="ARBA" id="ARBA00022801"/>
    </source>
</evidence>
<evidence type="ECO:0000313" key="11">
    <source>
        <dbReference type="EMBL" id="KDO56175.1"/>
    </source>
</evidence>
<dbReference type="FunFam" id="3.60.21.10:FF:000026">
    <property type="entry name" value="Serine/threonine-protein phosphatase"/>
    <property type="match status" value="1"/>
</dbReference>
<evidence type="ECO:0000256" key="7">
    <source>
        <dbReference type="ARBA" id="ARBA00047761"/>
    </source>
</evidence>
<evidence type="ECO:0000313" key="12">
    <source>
        <dbReference type="Proteomes" id="UP000027120"/>
    </source>
</evidence>
<dbReference type="PROSITE" id="PS00125">
    <property type="entry name" value="SER_THR_PHOSPHATASE"/>
    <property type="match status" value="1"/>
</dbReference>
<comment type="catalytic activity">
    <reaction evidence="7">
        <text>O-phospho-L-seryl-[protein] + H2O = L-seryl-[protein] + phosphate</text>
        <dbReference type="Rhea" id="RHEA:20629"/>
        <dbReference type="Rhea" id="RHEA-COMP:9863"/>
        <dbReference type="Rhea" id="RHEA-COMP:11604"/>
        <dbReference type="ChEBI" id="CHEBI:15377"/>
        <dbReference type="ChEBI" id="CHEBI:29999"/>
        <dbReference type="ChEBI" id="CHEBI:43474"/>
        <dbReference type="ChEBI" id="CHEBI:83421"/>
        <dbReference type="EC" id="3.1.3.16"/>
    </reaction>
</comment>
<dbReference type="CDD" id="cd07414">
    <property type="entry name" value="MPP_PP1_PPKL"/>
    <property type="match status" value="1"/>
</dbReference>
<keyword evidence="12" id="KW-1185">Reference proteome</keyword>
<keyword evidence="5" id="KW-0904">Protein phosphatase</keyword>
<dbReference type="GO" id="GO:0046872">
    <property type="term" value="F:metal ion binding"/>
    <property type="evidence" value="ECO:0007669"/>
    <property type="project" value="UniProtKB-KW"/>
</dbReference>
<proteinExistence type="inferred from homology"/>
<organism evidence="11 12">
    <name type="scientific">Citrus sinensis</name>
    <name type="common">Sweet orange</name>
    <name type="synonym">Citrus aurantium var. sinensis</name>
    <dbReference type="NCBI Taxonomy" id="2711"/>
    <lineage>
        <taxon>Eukaryota</taxon>
        <taxon>Viridiplantae</taxon>
        <taxon>Streptophyta</taxon>
        <taxon>Embryophyta</taxon>
        <taxon>Tracheophyta</taxon>
        <taxon>Spermatophyta</taxon>
        <taxon>Magnoliopsida</taxon>
        <taxon>eudicotyledons</taxon>
        <taxon>Gunneridae</taxon>
        <taxon>Pentapetalae</taxon>
        <taxon>rosids</taxon>
        <taxon>malvids</taxon>
        <taxon>Sapindales</taxon>
        <taxon>Rutaceae</taxon>
        <taxon>Aurantioideae</taxon>
        <taxon>Citrus</taxon>
    </lineage>
</organism>
<dbReference type="Pfam" id="PF16891">
    <property type="entry name" value="STPPase_N"/>
    <property type="match status" value="1"/>
</dbReference>
<accession>A0A067EQR2</accession>
<comment type="similarity">
    <text evidence="2">Belongs to the PPP phosphatase family. PP-1 subfamily.</text>
</comment>
<evidence type="ECO:0000256" key="2">
    <source>
        <dbReference type="ARBA" id="ARBA00005333"/>
    </source>
</evidence>
<keyword evidence="6" id="KW-0464">Manganese</keyword>
<comment type="catalytic activity">
    <reaction evidence="8 9">
        <text>O-phospho-L-threonyl-[protein] + H2O = L-threonyl-[protein] + phosphate</text>
        <dbReference type="Rhea" id="RHEA:47004"/>
        <dbReference type="Rhea" id="RHEA-COMP:11060"/>
        <dbReference type="Rhea" id="RHEA-COMP:11605"/>
        <dbReference type="ChEBI" id="CHEBI:15377"/>
        <dbReference type="ChEBI" id="CHEBI:30013"/>
        <dbReference type="ChEBI" id="CHEBI:43474"/>
        <dbReference type="ChEBI" id="CHEBI:61977"/>
        <dbReference type="EC" id="3.1.3.16"/>
    </reaction>
</comment>
<dbReference type="InterPro" id="IPR050341">
    <property type="entry name" value="PP1_catalytic_subunit"/>
</dbReference>
<dbReference type="Gene3D" id="3.60.21.10">
    <property type="match status" value="1"/>
</dbReference>
<dbReference type="InterPro" id="IPR006186">
    <property type="entry name" value="Ser/Thr-sp_prot-phosphatase"/>
</dbReference>
<dbReference type="SUPFAM" id="SSF56300">
    <property type="entry name" value="Metallo-dependent phosphatases"/>
    <property type="match status" value="1"/>
</dbReference>
<evidence type="ECO:0000256" key="5">
    <source>
        <dbReference type="ARBA" id="ARBA00022912"/>
    </source>
</evidence>
<dbReference type="AlphaFoldDB" id="A0A067EQR2"/>
<dbReference type="InterPro" id="IPR004843">
    <property type="entry name" value="Calcineurin-like_PHP"/>
</dbReference>
<dbReference type="GO" id="GO:0004722">
    <property type="term" value="F:protein serine/threonine phosphatase activity"/>
    <property type="evidence" value="ECO:0000318"/>
    <property type="project" value="GO_Central"/>
</dbReference>
<dbReference type="PANTHER" id="PTHR11668:SF429">
    <property type="entry name" value="SERINE_THREONINE-PROTEIN PHOSPHATASE PP1 ISOZYME 9"/>
    <property type="match status" value="1"/>
</dbReference>
<feature type="domain" description="Serine/threonine specific protein phosphatases" evidence="10">
    <location>
        <begin position="124"/>
        <end position="129"/>
    </location>
</feature>
<dbReference type="GO" id="GO:0005737">
    <property type="term" value="C:cytoplasm"/>
    <property type="evidence" value="ECO:0000318"/>
    <property type="project" value="GO_Central"/>
</dbReference>
<evidence type="ECO:0000256" key="9">
    <source>
        <dbReference type="RuleBase" id="RU004273"/>
    </source>
</evidence>
<evidence type="ECO:0000256" key="3">
    <source>
        <dbReference type="ARBA" id="ARBA00022723"/>
    </source>
</evidence>
<dbReference type="PRINTS" id="PR00114">
    <property type="entry name" value="STPHPHTASE"/>
</dbReference>
<dbReference type="InterPro" id="IPR031675">
    <property type="entry name" value="STPPase_N"/>
</dbReference>
<keyword evidence="3" id="KW-0479">Metal-binding</keyword>
<dbReference type="SMR" id="A0A067EQR2"/>
<evidence type="ECO:0000259" key="10">
    <source>
        <dbReference type="PROSITE" id="PS00125"/>
    </source>
</evidence>
<name>A0A067EQR2_CITSI</name>
<protein>
    <recommendedName>
        <fullName evidence="9">Serine/threonine-protein phosphatase</fullName>
        <ecNumber evidence="9">3.1.3.16</ecNumber>
    </recommendedName>
</protein>
<keyword evidence="4 9" id="KW-0378">Hydrolase</keyword>